<keyword evidence="3" id="KW-0813">Transport</keyword>
<evidence type="ECO:0000256" key="12">
    <source>
        <dbReference type="SAM" id="Phobius"/>
    </source>
</evidence>
<dbReference type="AlphaFoldDB" id="A0A918BWH0"/>
<evidence type="ECO:0000256" key="11">
    <source>
        <dbReference type="ARBA" id="ARBA00023284"/>
    </source>
</evidence>
<keyword evidence="6 12" id="KW-1133">Transmembrane helix</keyword>
<evidence type="ECO:0000313" key="14">
    <source>
        <dbReference type="Proteomes" id="UP000603865"/>
    </source>
</evidence>
<dbReference type="SUPFAM" id="SSF158442">
    <property type="entry name" value="DsbB-like"/>
    <property type="match status" value="1"/>
</dbReference>
<keyword evidence="10" id="KW-0143">Chaperone</keyword>
<evidence type="ECO:0000256" key="2">
    <source>
        <dbReference type="ARBA" id="ARBA00007602"/>
    </source>
</evidence>
<sequence length="145" mass="15907">MSRENRLYLAWLTALVATLGSLYFSEIRGYIPCVLCWFQRICMYPLVVVLGVAAFRGETGGRGYALPLAVIGWCVALTQNLEIWGVIKTLKICSVGQTQAGCDVKWPIFGDAAAAVSNVITIPLLSLIAFSIVIALLSWRRQLVL</sequence>
<dbReference type="GO" id="GO:0006457">
    <property type="term" value="P:protein folding"/>
    <property type="evidence" value="ECO:0007669"/>
    <property type="project" value="InterPro"/>
</dbReference>
<comment type="caution">
    <text evidence="13">The sequence shown here is derived from an EMBL/GenBank/DDBJ whole genome shotgun (WGS) entry which is preliminary data.</text>
</comment>
<evidence type="ECO:0000256" key="8">
    <source>
        <dbReference type="ARBA" id="ARBA00023136"/>
    </source>
</evidence>
<protein>
    <submittedName>
        <fullName evidence="13">Disulfide formation protein</fullName>
    </submittedName>
</protein>
<dbReference type="PIRSF" id="PIRSF036659">
    <property type="entry name" value="BdbC"/>
    <property type="match status" value="1"/>
</dbReference>
<proteinExistence type="inferred from homology"/>
<evidence type="ECO:0000256" key="6">
    <source>
        <dbReference type="ARBA" id="ARBA00022989"/>
    </source>
</evidence>
<keyword evidence="8 12" id="KW-0472">Membrane</keyword>
<organism evidence="13 14">
    <name type="scientific">Deinococcus ruber</name>
    <dbReference type="NCBI Taxonomy" id="1848197"/>
    <lineage>
        <taxon>Bacteria</taxon>
        <taxon>Thermotogati</taxon>
        <taxon>Deinococcota</taxon>
        <taxon>Deinococci</taxon>
        <taxon>Deinococcales</taxon>
        <taxon>Deinococcaceae</taxon>
        <taxon>Deinococcus</taxon>
    </lineage>
</organism>
<gene>
    <name evidence="13" type="ORF">GCM10008957_00540</name>
</gene>
<dbReference type="RefSeq" id="WP_189087480.1">
    <property type="nucleotide sequence ID" value="NZ_BMQL01000001.1"/>
</dbReference>
<evidence type="ECO:0000256" key="4">
    <source>
        <dbReference type="ARBA" id="ARBA00022692"/>
    </source>
</evidence>
<evidence type="ECO:0000256" key="5">
    <source>
        <dbReference type="ARBA" id="ARBA00022982"/>
    </source>
</evidence>
<comment type="similarity">
    <text evidence="2">Belongs to the DsbB family. BdbC subfamily.</text>
</comment>
<dbReference type="PANTHER" id="PTHR43469">
    <property type="entry name" value="DISULFIDE FORMATION PROTEIN-RELATED"/>
    <property type="match status" value="1"/>
</dbReference>
<dbReference type="InterPro" id="IPR023380">
    <property type="entry name" value="DsbB-like_sf"/>
</dbReference>
<comment type="subcellular location">
    <subcellularLocation>
        <location evidence="1">Membrane</location>
        <topology evidence="1">Multi-pass membrane protein</topology>
    </subcellularLocation>
</comment>
<evidence type="ECO:0000256" key="9">
    <source>
        <dbReference type="ARBA" id="ARBA00023157"/>
    </source>
</evidence>
<keyword evidence="7" id="KW-0560">Oxidoreductase</keyword>
<keyword evidence="11" id="KW-0676">Redox-active center</keyword>
<dbReference type="Gene3D" id="1.20.1550.10">
    <property type="entry name" value="DsbB-like"/>
    <property type="match status" value="1"/>
</dbReference>
<evidence type="ECO:0000256" key="7">
    <source>
        <dbReference type="ARBA" id="ARBA00023002"/>
    </source>
</evidence>
<accession>A0A918BWH0</accession>
<feature type="transmembrane region" description="Helical" evidence="12">
    <location>
        <begin position="37"/>
        <end position="55"/>
    </location>
</feature>
<keyword evidence="4 12" id="KW-0812">Transmembrane</keyword>
<feature type="transmembrane region" description="Helical" evidence="12">
    <location>
        <begin position="115"/>
        <end position="139"/>
    </location>
</feature>
<reference evidence="13" key="2">
    <citation type="submission" date="2020-09" db="EMBL/GenBank/DDBJ databases">
        <authorList>
            <person name="Sun Q."/>
            <person name="Ohkuma M."/>
        </authorList>
    </citation>
    <scope>NUCLEOTIDE SEQUENCE</scope>
    <source>
        <strain evidence="13">JCM 31311</strain>
    </source>
</reference>
<feature type="transmembrane region" description="Helical" evidence="12">
    <location>
        <begin position="64"/>
        <end position="81"/>
    </location>
</feature>
<dbReference type="EMBL" id="BMQL01000001">
    <property type="protein sequence ID" value="GGQ92505.1"/>
    <property type="molecule type" value="Genomic_DNA"/>
</dbReference>
<evidence type="ECO:0000256" key="10">
    <source>
        <dbReference type="ARBA" id="ARBA00023186"/>
    </source>
</evidence>
<dbReference type="GO" id="GO:0016020">
    <property type="term" value="C:membrane"/>
    <property type="evidence" value="ECO:0007669"/>
    <property type="project" value="UniProtKB-SubCell"/>
</dbReference>
<evidence type="ECO:0000313" key="13">
    <source>
        <dbReference type="EMBL" id="GGQ92505.1"/>
    </source>
</evidence>
<dbReference type="InterPro" id="IPR012187">
    <property type="entry name" value="Disulphide_bond_form_BdbC"/>
</dbReference>
<feature type="transmembrane region" description="Helical" evidence="12">
    <location>
        <begin position="7"/>
        <end position="25"/>
    </location>
</feature>
<evidence type="ECO:0000256" key="1">
    <source>
        <dbReference type="ARBA" id="ARBA00004141"/>
    </source>
</evidence>
<reference evidence="13" key="1">
    <citation type="journal article" date="2014" name="Int. J. Syst. Evol. Microbiol.">
        <title>Complete genome sequence of Corynebacterium casei LMG S-19264T (=DSM 44701T), isolated from a smear-ripened cheese.</title>
        <authorList>
            <consortium name="US DOE Joint Genome Institute (JGI-PGF)"/>
            <person name="Walter F."/>
            <person name="Albersmeier A."/>
            <person name="Kalinowski J."/>
            <person name="Ruckert C."/>
        </authorList>
    </citation>
    <scope>NUCLEOTIDE SEQUENCE</scope>
    <source>
        <strain evidence="13">JCM 31311</strain>
    </source>
</reference>
<dbReference type="Pfam" id="PF02600">
    <property type="entry name" value="DsbB"/>
    <property type="match status" value="1"/>
</dbReference>
<keyword evidence="5" id="KW-0249">Electron transport</keyword>
<dbReference type="InterPro" id="IPR003752">
    <property type="entry name" value="DiS_bond_form_DsbB/BdbC"/>
</dbReference>
<keyword evidence="9" id="KW-1015">Disulfide bond</keyword>
<keyword evidence="14" id="KW-1185">Reference proteome</keyword>
<evidence type="ECO:0000256" key="3">
    <source>
        <dbReference type="ARBA" id="ARBA00022448"/>
    </source>
</evidence>
<dbReference type="GO" id="GO:0015035">
    <property type="term" value="F:protein-disulfide reductase activity"/>
    <property type="evidence" value="ECO:0007669"/>
    <property type="project" value="InterPro"/>
</dbReference>
<name>A0A918BWH0_9DEIO</name>
<dbReference type="Proteomes" id="UP000603865">
    <property type="component" value="Unassembled WGS sequence"/>
</dbReference>
<dbReference type="PANTHER" id="PTHR43469:SF1">
    <property type="entry name" value="SPBETA PROPHAGE-DERIVED DISULFIDE BOND FORMATION PROTEIN B"/>
    <property type="match status" value="1"/>
</dbReference>